<dbReference type="PANTHER" id="PTHR33491">
    <property type="entry name" value="OSJNBA0016N04.9 PROTEIN"/>
    <property type="match status" value="1"/>
</dbReference>
<keyword evidence="2" id="KW-1185">Reference proteome</keyword>
<dbReference type="FunFam" id="2.10.25.10:FF:000628">
    <property type="entry name" value="Wall-associated receptor kinase 2"/>
    <property type="match status" value="1"/>
</dbReference>
<dbReference type="AlphaFoldDB" id="J3LI67"/>
<dbReference type="Gene3D" id="2.10.25.10">
    <property type="entry name" value="Laminin"/>
    <property type="match status" value="1"/>
</dbReference>
<evidence type="ECO:0000313" key="2">
    <source>
        <dbReference type="Proteomes" id="UP000006038"/>
    </source>
</evidence>
<dbReference type="eggNOG" id="ENOG502QQPF">
    <property type="taxonomic scope" value="Eukaryota"/>
</dbReference>
<evidence type="ECO:0008006" key="3">
    <source>
        <dbReference type="Google" id="ProtNLM"/>
    </source>
</evidence>
<name>J3LI67_ORYBR</name>
<dbReference type="EnsemblPlants" id="OB02G43340.1">
    <property type="protein sequence ID" value="OB02G43340.1"/>
    <property type="gene ID" value="OB02G43340"/>
</dbReference>
<dbReference type="Proteomes" id="UP000006038">
    <property type="component" value="Unassembled WGS sequence"/>
</dbReference>
<sequence>MEGLFVVKDKWIHSTYRARADFDQTDYACRNVDWAIRNVASCDIAKRNRTDYACRTTNSDCVNSTNGVGYLCYCSKGYEGNPYHDGGCQDINECEQPDEYPCFGECTNTKGGVAERLERGKYCMTHASASAQHARRGSGETGAWKILYGRKII</sequence>
<dbReference type="HOGENOM" id="CLU_1716048_0_0_1"/>
<protein>
    <recommendedName>
        <fullName evidence="3">EGF-like calcium-binding domain-containing protein</fullName>
    </recommendedName>
</protein>
<evidence type="ECO:0000313" key="1">
    <source>
        <dbReference type="EnsemblPlants" id="OB02G43340.1"/>
    </source>
</evidence>
<dbReference type="STRING" id="4533.J3LI67"/>
<dbReference type="Gramene" id="OB02G43340.1">
    <property type="protein sequence ID" value="OB02G43340.1"/>
    <property type="gene ID" value="OB02G43340"/>
</dbReference>
<reference evidence="1" key="1">
    <citation type="submission" date="2013-04" db="UniProtKB">
        <authorList>
            <consortium name="EnsemblPlants"/>
        </authorList>
    </citation>
    <scope>IDENTIFICATION</scope>
</reference>
<proteinExistence type="predicted"/>
<organism evidence="1">
    <name type="scientific">Oryza brachyantha</name>
    <name type="common">malo sina</name>
    <dbReference type="NCBI Taxonomy" id="4533"/>
    <lineage>
        <taxon>Eukaryota</taxon>
        <taxon>Viridiplantae</taxon>
        <taxon>Streptophyta</taxon>
        <taxon>Embryophyta</taxon>
        <taxon>Tracheophyta</taxon>
        <taxon>Spermatophyta</taxon>
        <taxon>Magnoliopsida</taxon>
        <taxon>Liliopsida</taxon>
        <taxon>Poales</taxon>
        <taxon>Poaceae</taxon>
        <taxon>BOP clade</taxon>
        <taxon>Oryzoideae</taxon>
        <taxon>Oryzeae</taxon>
        <taxon>Oryzinae</taxon>
        <taxon>Oryza</taxon>
    </lineage>
</organism>
<accession>J3LI67</accession>